<dbReference type="Proteomes" id="UP000297963">
    <property type="component" value="Unassembled WGS sequence"/>
</dbReference>
<dbReference type="Proteomes" id="UP000199681">
    <property type="component" value="Unassembled WGS sequence"/>
</dbReference>
<comment type="caution">
    <text evidence="2">The sequence shown here is derived from an EMBL/GenBank/DDBJ whole genome shotgun (WGS) entry which is preliminary data.</text>
</comment>
<proteinExistence type="predicted"/>
<dbReference type="STRING" id="995038.SAMN05216274_104154"/>
<keyword evidence="3" id="KW-1185">Reference proteome</keyword>
<evidence type="ECO:0000313" key="3">
    <source>
        <dbReference type="Proteomes" id="UP000199681"/>
    </source>
</evidence>
<reference evidence="2 4" key="2">
    <citation type="submission" date="2019-03" db="EMBL/GenBank/DDBJ databases">
        <title>Genomics of glacier-inhabiting Cryobacterium strains.</title>
        <authorList>
            <person name="Liu Q."/>
            <person name="Xin Y.-H."/>
        </authorList>
    </citation>
    <scope>NUCLEOTIDE SEQUENCE [LARGE SCALE GENOMIC DNA]</scope>
    <source>
        <strain evidence="2 4">Hh34</strain>
    </source>
</reference>
<dbReference type="EMBL" id="FOPW01000004">
    <property type="protein sequence ID" value="SFH38893.1"/>
    <property type="molecule type" value="Genomic_DNA"/>
</dbReference>
<evidence type="ECO:0000313" key="4">
    <source>
        <dbReference type="Proteomes" id="UP000297963"/>
    </source>
</evidence>
<sequence length="446" mass="47370">MTHGPNTTVLTADQRFSSPHEYERMLRAAHEVTLAGSPPLGISTEVWESWQRSLAAGIDPDRHLPRHLHEVADVVALRRGHALEAVMPALSELLSDESSDGQHLLVLADASGEVLWRVGSRAALRQADRLEFVEGADWSEAGVGTNAISEVVLSGRAAQLFSAEHLVRTHHDWACTASPIRDADSGAVIGVLNVSGPLNTVTADSMRMVKCGVRLAEELLRAARRELGRGSQLMTAGRSTAVLSVASSAPTSVASLALLGDSPGVVGGDGRRVPLSLRRAEILALLDSRDRGWSADELAYAIHGETGLAATIRIEMHRIRHVLGESLESTPYRLGSTLRGSSDVGRVLRLVREGQVATALAAYSAPLLVRSTAGAIEPLRAELTSAVGASVRASGDAELLRRWCATEMGSNDREAVQALGSLAGIDDAGYLASLARLSRIDRELGC</sequence>
<dbReference type="AlphaFoldDB" id="A0A1I2ZM36"/>
<protein>
    <submittedName>
        <fullName evidence="2">Transcriptional regulator</fullName>
    </submittedName>
</protein>
<dbReference type="Gene3D" id="3.30.450.40">
    <property type="match status" value="1"/>
</dbReference>
<accession>A0A1I2ZM36</accession>
<name>A0A1I2ZM36_9MICO</name>
<dbReference type="EMBL" id="SOFE01000001">
    <property type="protein sequence ID" value="TFB89565.1"/>
    <property type="molecule type" value="Genomic_DNA"/>
</dbReference>
<reference evidence="1 3" key="1">
    <citation type="submission" date="2016-10" db="EMBL/GenBank/DDBJ databases">
        <authorList>
            <person name="Varghese N."/>
            <person name="Submissions S."/>
        </authorList>
    </citation>
    <scope>NUCLEOTIDE SEQUENCE [LARGE SCALE GENOMIC DNA]</scope>
    <source>
        <strain evidence="1 3">GMCC 1.11211</strain>
    </source>
</reference>
<organism evidence="2 4">
    <name type="scientific">Cryobacterium levicorallinum</name>
    <dbReference type="NCBI Taxonomy" id="995038"/>
    <lineage>
        <taxon>Bacteria</taxon>
        <taxon>Bacillati</taxon>
        <taxon>Actinomycetota</taxon>
        <taxon>Actinomycetes</taxon>
        <taxon>Micrococcales</taxon>
        <taxon>Microbacteriaceae</taxon>
        <taxon>Cryobacterium</taxon>
    </lineage>
</organism>
<evidence type="ECO:0000313" key="2">
    <source>
        <dbReference type="EMBL" id="TFB89565.1"/>
    </source>
</evidence>
<dbReference type="InterPro" id="IPR029016">
    <property type="entry name" value="GAF-like_dom_sf"/>
</dbReference>
<dbReference type="RefSeq" id="WP_092448860.1">
    <property type="nucleotide sequence ID" value="NZ_BKAC01000002.1"/>
</dbReference>
<gene>
    <name evidence="2" type="ORF">E3O11_00730</name>
    <name evidence="1" type="ORF">SAMN05216274_104154</name>
</gene>
<evidence type="ECO:0000313" key="1">
    <source>
        <dbReference type="EMBL" id="SFH38893.1"/>
    </source>
</evidence>